<proteinExistence type="predicted"/>
<organism evidence="1 2">
    <name type="scientific">Acaulospora colombiana</name>
    <dbReference type="NCBI Taxonomy" id="27376"/>
    <lineage>
        <taxon>Eukaryota</taxon>
        <taxon>Fungi</taxon>
        <taxon>Fungi incertae sedis</taxon>
        <taxon>Mucoromycota</taxon>
        <taxon>Glomeromycotina</taxon>
        <taxon>Glomeromycetes</taxon>
        <taxon>Diversisporales</taxon>
        <taxon>Acaulosporaceae</taxon>
        <taxon>Acaulospora</taxon>
    </lineage>
</organism>
<reference evidence="1" key="1">
    <citation type="submission" date="2021-06" db="EMBL/GenBank/DDBJ databases">
        <authorList>
            <person name="Kallberg Y."/>
            <person name="Tangrot J."/>
            <person name="Rosling A."/>
        </authorList>
    </citation>
    <scope>NUCLEOTIDE SEQUENCE</scope>
    <source>
        <strain evidence="1">CL356</strain>
    </source>
</reference>
<accession>A0ACA9KNV3</accession>
<name>A0ACA9KNV3_9GLOM</name>
<evidence type="ECO:0000313" key="2">
    <source>
        <dbReference type="Proteomes" id="UP000789525"/>
    </source>
</evidence>
<evidence type="ECO:0000313" key="1">
    <source>
        <dbReference type="EMBL" id="CAG8484724.1"/>
    </source>
</evidence>
<gene>
    <name evidence="1" type="ORF">ACOLOM_LOCUS2130</name>
</gene>
<dbReference type="Proteomes" id="UP000789525">
    <property type="component" value="Unassembled WGS sequence"/>
</dbReference>
<keyword evidence="2" id="KW-1185">Reference proteome</keyword>
<sequence length="1385" mass="160111">MPNDKGFNDGREARADRNERNRDKDSSDLPSSEVRGRQISDDGRISDRDRNSERPNREVSMVQQHKDDRRRGAYDRDPRERLRDERYNRITASEKDHRDHRSHDFDRERRERERQERYNKSVMEDKANSDVPRRLERDRTAPEHERPRGSHGSPTQTAETSSNSTARGGASRSSSTSDKEKMGARRSRSLERIKKDDQAKDRPHDSQRDREYDSRTTSNIPKDREQDLLRTRDSAKNREPRPHDEMSKDGETSSTRDKLDVGKNHERDSTNTRKVDEKEAAFRRLDERTLSTNRRPEDHRPASSTSDRSVREHPLRDREKDSHYQRGTSQRLRIDSLRRDERPSNIRPKDPLGDPAYQDIRDRDSDPRQKGVQSTITQSELDRAEKRKREEAEMSDRKPYYDRDQRGDDISSSQRPPDYRIRDRQQDEFPLKDAMRVGLVRDQERELTNRKDDRDRPLHERPSALPDLYRPSSDHHTREPDRRPPIRDFERDYRIRDMRGEIPGVDRYRVDYSRDNHQGRERLPDNIIDRRPSWELERGKDYHTPGTFIDKDLNDNRRERTRESEFESRGNSVEKADPHKQSYDRLQSDRRMSRNDVDQVNRTLKLESVRRVDNERIPPSVNEKSNDIQSKEGNSDLALPKGEDELPYPWKRCVSSKNKVYYFNTETRMSHWNYPNDDNGKKSTTDGVGNEDGKNTDCEPFHKDDNNDVDAPRKRLRPDEHKTERMIIPENRRDTNGERSIGPDEQSTLSNTSSSRDLPSRDSEPSIRRARSNTVNNVTTTPPQSSPPIRSPNSTFCDRRYSTDYELSGGSRRGGPYVGPPQLQSPSSSLRNPLGRAPPSEFYDHNDVFRHDDFRGPGGIMDMRMGGGMMMPQMTTNSRSGRFAPNHTFGIDQGSLPGARRMSSVGRGGPSSTHFPSQYRKGSSLEDERSAYAVEEVHMGFPNDVENEMGPNSSHRFSGDPHNSDEIGNRHAMSNERLHPTGSRHTGEFRMEKVESSNPAVAVMESDEEAWRTDDEMVDFGLADTEPQSLLLHHPVPYNPYSQPLPDDEIIRRQVAPVWNHITSSVAGDELFQQFEHIMNNNGNSRKRKREMRILNSRKEFEQRRVMYGGKRMYRYKHLFATPRHLPKTAYPDYFVYPKLATEISDELFQSCIEIYQCNNENTTQGNFGVAVNVEDHPENKLNRRQIEEDAENEAIEEISTTAEDNRVKEAIKFLTRFNLEKVVSEQAISSHFLPPSSSNSTLLTVKASPTDPAKYRTDRPILIVSSTSWTADEDFSMLLQAAQICDQFAVKCSEKNSKKFPKLLFAISGEGPLKAKYVEKISKMSMDHVRIVTTWLPAEDYPLLLGSADLGLCFHTSSSGMDLPMKIVDMFGCGLPVCAVGFEC</sequence>
<dbReference type="EMBL" id="CAJVPT010002648">
    <property type="protein sequence ID" value="CAG8484724.1"/>
    <property type="molecule type" value="Genomic_DNA"/>
</dbReference>
<protein>
    <submittedName>
        <fullName evidence="1">11395_t:CDS:1</fullName>
    </submittedName>
</protein>
<comment type="caution">
    <text evidence="1">The sequence shown here is derived from an EMBL/GenBank/DDBJ whole genome shotgun (WGS) entry which is preliminary data.</text>
</comment>